<feature type="active site" evidence="5">
    <location>
        <position position="18"/>
    </location>
</feature>
<keyword evidence="5" id="KW-0378">Hydrolase</keyword>
<evidence type="ECO:0000256" key="4">
    <source>
        <dbReference type="ARBA" id="ARBA00047645"/>
    </source>
</evidence>
<evidence type="ECO:0000313" key="9">
    <source>
        <dbReference type="Proteomes" id="UP001597110"/>
    </source>
</evidence>
<dbReference type="Proteomes" id="UP001597110">
    <property type="component" value="Unassembled WGS sequence"/>
</dbReference>
<dbReference type="PROSITE" id="PS00150">
    <property type="entry name" value="ACYLPHOSPHATASE_1"/>
    <property type="match status" value="1"/>
</dbReference>
<evidence type="ECO:0000313" key="8">
    <source>
        <dbReference type="EMBL" id="MFD0726524.1"/>
    </source>
</evidence>
<name>A0ABW2YDJ1_9GAMM</name>
<evidence type="ECO:0000256" key="5">
    <source>
        <dbReference type="PROSITE-ProRule" id="PRU00520"/>
    </source>
</evidence>
<feature type="domain" description="Acylphosphatase-like" evidence="7">
    <location>
        <begin position="3"/>
        <end position="92"/>
    </location>
</feature>
<dbReference type="PANTHER" id="PTHR47268:SF4">
    <property type="entry name" value="ACYLPHOSPHATASE"/>
    <property type="match status" value="1"/>
</dbReference>
<reference evidence="9" key="1">
    <citation type="journal article" date="2019" name="Int. J. Syst. Evol. Microbiol.">
        <title>The Global Catalogue of Microorganisms (GCM) 10K type strain sequencing project: providing services to taxonomists for standard genome sequencing and annotation.</title>
        <authorList>
            <consortium name="The Broad Institute Genomics Platform"/>
            <consortium name="The Broad Institute Genome Sequencing Center for Infectious Disease"/>
            <person name="Wu L."/>
            <person name="Ma J."/>
        </authorList>
    </citation>
    <scope>NUCLEOTIDE SEQUENCE [LARGE SCALE GENOMIC DNA]</scope>
    <source>
        <strain evidence="9">CCUG 55585</strain>
    </source>
</reference>
<evidence type="ECO:0000256" key="1">
    <source>
        <dbReference type="ARBA" id="ARBA00005614"/>
    </source>
</evidence>
<dbReference type="InterPro" id="IPR017968">
    <property type="entry name" value="Acylphosphatase_CS"/>
</dbReference>
<dbReference type="InterPro" id="IPR001792">
    <property type="entry name" value="Acylphosphatase-like_dom"/>
</dbReference>
<comment type="catalytic activity">
    <reaction evidence="4 5">
        <text>an acyl phosphate + H2O = a carboxylate + phosphate + H(+)</text>
        <dbReference type="Rhea" id="RHEA:14965"/>
        <dbReference type="ChEBI" id="CHEBI:15377"/>
        <dbReference type="ChEBI" id="CHEBI:15378"/>
        <dbReference type="ChEBI" id="CHEBI:29067"/>
        <dbReference type="ChEBI" id="CHEBI:43474"/>
        <dbReference type="ChEBI" id="CHEBI:59918"/>
        <dbReference type="EC" id="3.6.1.7"/>
    </reaction>
</comment>
<evidence type="ECO:0000256" key="2">
    <source>
        <dbReference type="ARBA" id="ARBA00012150"/>
    </source>
</evidence>
<dbReference type="EC" id="3.6.1.7" evidence="2 5"/>
<feature type="active site" evidence="5">
    <location>
        <position position="36"/>
    </location>
</feature>
<proteinExistence type="inferred from homology"/>
<dbReference type="RefSeq" id="WP_386824467.1">
    <property type="nucleotide sequence ID" value="NZ_JBHTIF010000002.1"/>
</dbReference>
<comment type="caution">
    <text evidence="8">The sequence shown here is derived from an EMBL/GenBank/DDBJ whole genome shotgun (WGS) entry which is preliminary data.</text>
</comment>
<dbReference type="Pfam" id="PF00708">
    <property type="entry name" value="Acylphosphatase"/>
    <property type="match status" value="1"/>
</dbReference>
<dbReference type="EMBL" id="JBHTIF010000002">
    <property type="protein sequence ID" value="MFD0726524.1"/>
    <property type="molecule type" value="Genomic_DNA"/>
</dbReference>
<evidence type="ECO:0000259" key="7">
    <source>
        <dbReference type="PROSITE" id="PS51160"/>
    </source>
</evidence>
<gene>
    <name evidence="8" type="ORF">ACFQ0E_13060</name>
</gene>
<keyword evidence="9" id="KW-1185">Reference proteome</keyword>
<dbReference type="InterPro" id="IPR036046">
    <property type="entry name" value="Acylphosphatase-like_dom_sf"/>
</dbReference>
<sequence length="92" mass="9980">MHAARFVVSGRVQGVAFRAYTRQQALALGLRGHAVNLRDGRVEVLAVGEAEAIDRLGDWLWQGSPLARVEDVQRHEAVTDDAAALDQGFTIG</sequence>
<dbReference type="Gene3D" id="3.30.70.100">
    <property type="match status" value="1"/>
</dbReference>
<dbReference type="PANTHER" id="PTHR47268">
    <property type="entry name" value="ACYLPHOSPHATASE"/>
    <property type="match status" value="1"/>
</dbReference>
<dbReference type="SUPFAM" id="SSF54975">
    <property type="entry name" value="Acylphosphatase/BLUF domain-like"/>
    <property type="match status" value="1"/>
</dbReference>
<evidence type="ECO:0000256" key="3">
    <source>
        <dbReference type="ARBA" id="ARBA00015991"/>
    </source>
</evidence>
<organism evidence="8 9">
    <name type="scientific">Lysobacter brunescens</name>
    <dbReference type="NCBI Taxonomy" id="262323"/>
    <lineage>
        <taxon>Bacteria</taxon>
        <taxon>Pseudomonadati</taxon>
        <taxon>Pseudomonadota</taxon>
        <taxon>Gammaproteobacteria</taxon>
        <taxon>Lysobacterales</taxon>
        <taxon>Lysobacteraceae</taxon>
        <taxon>Lysobacter</taxon>
    </lineage>
</organism>
<evidence type="ECO:0000256" key="6">
    <source>
        <dbReference type="RuleBase" id="RU004168"/>
    </source>
</evidence>
<accession>A0ABW2YDJ1</accession>
<dbReference type="PROSITE" id="PS51160">
    <property type="entry name" value="ACYLPHOSPHATASE_3"/>
    <property type="match status" value="1"/>
</dbReference>
<protein>
    <recommendedName>
        <fullName evidence="3 5">acylphosphatase</fullName>
        <ecNumber evidence="2 5">3.6.1.7</ecNumber>
    </recommendedName>
</protein>
<dbReference type="InterPro" id="IPR020456">
    <property type="entry name" value="Acylphosphatase"/>
</dbReference>
<comment type="similarity">
    <text evidence="1 6">Belongs to the acylphosphatase family.</text>
</comment>